<dbReference type="Pfam" id="PF04577">
    <property type="entry name" value="Glyco_transf_61"/>
    <property type="match status" value="1"/>
</dbReference>
<dbReference type="EMBL" id="DVJI01000006">
    <property type="protein sequence ID" value="HIS70552.1"/>
    <property type="molecule type" value="Genomic_DNA"/>
</dbReference>
<evidence type="ECO:0000313" key="3">
    <source>
        <dbReference type="Proteomes" id="UP000886742"/>
    </source>
</evidence>
<dbReference type="InterPro" id="IPR049625">
    <property type="entry name" value="Glyco_transf_61_cat"/>
</dbReference>
<accession>A0A9D1FF90</accession>
<feature type="domain" description="Glycosyltransferase 61 catalytic" evidence="1">
    <location>
        <begin position="93"/>
        <end position="265"/>
    </location>
</feature>
<dbReference type="GO" id="GO:0016757">
    <property type="term" value="F:glycosyltransferase activity"/>
    <property type="evidence" value="ECO:0007669"/>
    <property type="project" value="InterPro"/>
</dbReference>
<reference evidence="2" key="1">
    <citation type="submission" date="2020-10" db="EMBL/GenBank/DDBJ databases">
        <authorList>
            <person name="Gilroy R."/>
        </authorList>
    </citation>
    <scope>NUCLEOTIDE SEQUENCE</scope>
    <source>
        <strain evidence="2">ChiGjej3B3-5194</strain>
    </source>
</reference>
<protein>
    <submittedName>
        <fullName evidence="2">Glycosyltransferase family 61 protein</fullName>
    </submittedName>
</protein>
<name>A0A9D1FF90_9PROT</name>
<proteinExistence type="predicted"/>
<dbReference type="Proteomes" id="UP000886742">
    <property type="component" value="Unassembled WGS sequence"/>
</dbReference>
<gene>
    <name evidence="2" type="ORF">IAD02_00995</name>
</gene>
<sequence>MSIKFYTSLHYSQFCKRAAARQYVVPGGVDVIPDGTIVNAHERGFGVFDADGRFVAASAQMRGRRHQFVPSVPENVPYFDMDVVYFGNVYPHFGHFLLEHMNRAWGVLRDEMRELPIVLVNNQNINPVPKYIYDLLDCLGIARDNIIILNETARFRNVYIPHQAFNIPFYWTDDFVKAYEYMASRTTGYSYEKIYVSRAKLAHGKTYGEEKIQQIFADNGFHIIYPETLSLREQISFMKNCRVLAGCAGTALHLGLFMRGGGTVIQIKRNRKTKDSFDVQNMINSAKGHNGIYIAASVEPVRTQHSTNMPQIIGLTKHLRKFFDENGFKYDSSLVAPDALDRDAYATAMAQFRATSSSPFVYNVKKLIIKLVACFIPGRVRRGRVRQRMKRWLTHN</sequence>
<organism evidence="2 3">
    <name type="scientific">Candidatus Enterousia intestinigallinarum</name>
    <dbReference type="NCBI Taxonomy" id="2840790"/>
    <lineage>
        <taxon>Bacteria</taxon>
        <taxon>Pseudomonadati</taxon>
        <taxon>Pseudomonadota</taxon>
        <taxon>Alphaproteobacteria</taxon>
        <taxon>Candidatus Enterousia</taxon>
    </lineage>
</organism>
<comment type="caution">
    <text evidence="2">The sequence shown here is derived from an EMBL/GenBank/DDBJ whole genome shotgun (WGS) entry which is preliminary data.</text>
</comment>
<evidence type="ECO:0000313" key="2">
    <source>
        <dbReference type="EMBL" id="HIS70552.1"/>
    </source>
</evidence>
<reference evidence="2" key="2">
    <citation type="journal article" date="2021" name="PeerJ">
        <title>Extensive microbial diversity within the chicken gut microbiome revealed by metagenomics and culture.</title>
        <authorList>
            <person name="Gilroy R."/>
            <person name="Ravi A."/>
            <person name="Getino M."/>
            <person name="Pursley I."/>
            <person name="Horton D.L."/>
            <person name="Alikhan N.F."/>
            <person name="Baker D."/>
            <person name="Gharbi K."/>
            <person name="Hall N."/>
            <person name="Watson M."/>
            <person name="Adriaenssens E.M."/>
            <person name="Foster-Nyarko E."/>
            <person name="Jarju S."/>
            <person name="Secka A."/>
            <person name="Antonio M."/>
            <person name="Oren A."/>
            <person name="Chaudhuri R.R."/>
            <person name="La Ragione R."/>
            <person name="Hildebrand F."/>
            <person name="Pallen M.J."/>
        </authorList>
    </citation>
    <scope>NUCLEOTIDE SEQUENCE</scope>
    <source>
        <strain evidence="2">ChiGjej3B3-5194</strain>
    </source>
</reference>
<dbReference type="AlphaFoldDB" id="A0A9D1FF90"/>
<evidence type="ECO:0000259" key="1">
    <source>
        <dbReference type="Pfam" id="PF04577"/>
    </source>
</evidence>